<accession>A0A381UZK1</accession>
<evidence type="ECO:0000256" key="1">
    <source>
        <dbReference type="ARBA" id="ARBA00022491"/>
    </source>
</evidence>
<keyword evidence="2" id="KW-0805">Transcription regulation</keyword>
<dbReference type="AlphaFoldDB" id="A0A381UZK1"/>
<dbReference type="InterPro" id="IPR036388">
    <property type="entry name" value="WH-like_DNA-bd_sf"/>
</dbReference>
<dbReference type="InterPro" id="IPR001034">
    <property type="entry name" value="DeoR_HTH"/>
</dbReference>
<evidence type="ECO:0000256" key="2">
    <source>
        <dbReference type="ARBA" id="ARBA00023015"/>
    </source>
</evidence>
<dbReference type="InterPro" id="IPR037171">
    <property type="entry name" value="NagB/RpiA_transferase-like"/>
</dbReference>
<dbReference type="PANTHER" id="PTHR30363:SF4">
    <property type="entry name" value="GLYCEROL-3-PHOSPHATE REGULON REPRESSOR"/>
    <property type="match status" value="1"/>
</dbReference>
<dbReference type="Pfam" id="PF00455">
    <property type="entry name" value="DeoRC"/>
    <property type="match status" value="1"/>
</dbReference>
<dbReference type="InterPro" id="IPR036390">
    <property type="entry name" value="WH_DNA-bd_sf"/>
</dbReference>
<name>A0A381UZK1_9ZZZZ</name>
<evidence type="ECO:0000259" key="4">
    <source>
        <dbReference type="PROSITE" id="PS51000"/>
    </source>
</evidence>
<dbReference type="SUPFAM" id="SSF100950">
    <property type="entry name" value="NagB/RpiA/CoA transferase-like"/>
    <property type="match status" value="1"/>
</dbReference>
<feature type="domain" description="HTH deoR-type" evidence="4">
    <location>
        <begin position="9"/>
        <end position="64"/>
    </location>
</feature>
<dbReference type="Gene3D" id="1.10.10.10">
    <property type="entry name" value="Winged helix-like DNA-binding domain superfamily/Winged helix DNA-binding domain"/>
    <property type="match status" value="1"/>
</dbReference>
<dbReference type="PRINTS" id="PR00037">
    <property type="entry name" value="HTHLACR"/>
</dbReference>
<dbReference type="EMBL" id="UINC01007413">
    <property type="protein sequence ID" value="SVA33171.1"/>
    <property type="molecule type" value="Genomic_DNA"/>
</dbReference>
<dbReference type="SMART" id="SM00420">
    <property type="entry name" value="HTH_DEOR"/>
    <property type="match status" value="1"/>
</dbReference>
<evidence type="ECO:0000256" key="3">
    <source>
        <dbReference type="ARBA" id="ARBA00023163"/>
    </source>
</evidence>
<dbReference type="PROSITE" id="PS51000">
    <property type="entry name" value="HTH_DEOR_2"/>
    <property type="match status" value="1"/>
</dbReference>
<protein>
    <recommendedName>
        <fullName evidence="4">HTH deoR-type domain-containing protein</fullName>
    </recommendedName>
</protein>
<dbReference type="InterPro" id="IPR014036">
    <property type="entry name" value="DeoR-like_C"/>
</dbReference>
<keyword evidence="1" id="KW-0678">Repressor</keyword>
<dbReference type="SMART" id="SM01134">
    <property type="entry name" value="DeoRC"/>
    <property type="match status" value="1"/>
</dbReference>
<reference evidence="5" key="1">
    <citation type="submission" date="2018-05" db="EMBL/GenBank/DDBJ databases">
        <authorList>
            <person name="Lanie J.A."/>
            <person name="Ng W.-L."/>
            <person name="Kazmierczak K.M."/>
            <person name="Andrzejewski T.M."/>
            <person name="Davidsen T.M."/>
            <person name="Wayne K.J."/>
            <person name="Tettelin H."/>
            <person name="Glass J.I."/>
            <person name="Rusch D."/>
            <person name="Podicherti R."/>
            <person name="Tsui H.-C.T."/>
            <person name="Winkler M.E."/>
        </authorList>
    </citation>
    <scope>NUCLEOTIDE SEQUENCE</scope>
</reference>
<dbReference type="Pfam" id="PF08220">
    <property type="entry name" value="HTH_DeoR"/>
    <property type="match status" value="1"/>
</dbReference>
<dbReference type="PANTHER" id="PTHR30363">
    <property type="entry name" value="HTH-TYPE TRANSCRIPTIONAL REGULATOR SRLR-RELATED"/>
    <property type="match status" value="1"/>
</dbReference>
<keyword evidence="3" id="KW-0804">Transcription</keyword>
<dbReference type="InterPro" id="IPR050313">
    <property type="entry name" value="Carb_Metab_HTH_regulators"/>
</dbReference>
<organism evidence="5">
    <name type="scientific">marine metagenome</name>
    <dbReference type="NCBI Taxonomy" id="408172"/>
    <lineage>
        <taxon>unclassified sequences</taxon>
        <taxon>metagenomes</taxon>
        <taxon>ecological metagenomes</taxon>
    </lineage>
</organism>
<gene>
    <name evidence="5" type="ORF">METZ01_LOCUS86025</name>
</gene>
<proteinExistence type="predicted"/>
<sequence>MKSKSKFTLNKRQQDIVNTARRDGFVTVEKLAESFKVTHQTIRRDLTFLSDNLYLARTHGGAFFQSGVSNVTHDSRQSIAQKEKAAIASRVSTIIPDNSSVVLNIGTTTEQVAKNLVGTHKGLKIITNNINIVNIAAHSKNCEVWVAGGKVRTGDNAVLGSTAANFIKNFKIDYAIVGISAIDEDGTLLDFDHEELMVTQAIYKQSRKIILIADANKFDRKAPYVTGSLSDIDIFVTDLKPTKKIIKICKSNNVDLIITSPLGK</sequence>
<dbReference type="GO" id="GO:0003700">
    <property type="term" value="F:DNA-binding transcription factor activity"/>
    <property type="evidence" value="ECO:0007669"/>
    <property type="project" value="InterPro"/>
</dbReference>
<dbReference type="Gene3D" id="3.40.50.1360">
    <property type="match status" value="1"/>
</dbReference>
<evidence type="ECO:0000313" key="5">
    <source>
        <dbReference type="EMBL" id="SVA33171.1"/>
    </source>
</evidence>
<dbReference type="SUPFAM" id="SSF46785">
    <property type="entry name" value="Winged helix' DNA-binding domain"/>
    <property type="match status" value="1"/>
</dbReference>